<reference evidence="4 5" key="1">
    <citation type="submission" date="2018-01" db="EMBL/GenBank/DDBJ databases">
        <title>Draft genome sequence of Nonomuraea sp. KC333.</title>
        <authorList>
            <person name="Sahin N."/>
            <person name="Saygin H."/>
            <person name="Ay H."/>
        </authorList>
    </citation>
    <scope>NUCLEOTIDE SEQUENCE [LARGE SCALE GENOMIC DNA]</scope>
    <source>
        <strain evidence="4 5">KC333</strain>
    </source>
</reference>
<proteinExistence type="predicted"/>
<dbReference type="InterPro" id="IPR041678">
    <property type="entry name" value="TetR_C_16"/>
</dbReference>
<dbReference type="GO" id="GO:0003700">
    <property type="term" value="F:DNA-binding transcription factor activity"/>
    <property type="evidence" value="ECO:0007669"/>
    <property type="project" value="TreeGrafter"/>
</dbReference>
<dbReference type="SUPFAM" id="SSF46689">
    <property type="entry name" value="Homeodomain-like"/>
    <property type="match status" value="1"/>
</dbReference>
<evidence type="ECO:0000259" key="3">
    <source>
        <dbReference type="PROSITE" id="PS50977"/>
    </source>
</evidence>
<dbReference type="InterPro" id="IPR036271">
    <property type="entry name" value="Tet_transcr_reg_TetR-rel_C_sf"/>
</dbReference>
<protein>
    <submittedName>
        <fullName evidence="4">TetR/AcrR family transcriptional regulator</fullName>
    </submittedName>
</protein>
<dbReference type="PANTHER" id="PTHR30055">
    <property type="entry name" value="HTH-TYPE TRANSCRIPTIONAL REGULATOR RUTR"/>
    <property type="match status" value="1"/>
</dbReference>
<dbReference type="GO" id="GO:0000976">
    <property type="term" value="F:transcription cis-regulatory region binding"/>
    <property type="evidence" value="ECO:0007669"/>
    <property type="project" value="TreeGrafter"/>
</dbReference>
<dbReference type="InterPro" id="IPR050109">
    <property type="entry name" value="HTH-type_TetR-like_transc_reg"/>
</dbReference>
<evidence type="ECO:0000256" key="2">
    <source>
        <dbReference type="PROSITE-ProRule" id="PRU00335"/>
    </source>
</evidence>
<dbReference type="PANTHER" id="PTHR30055:SF235">
    <property type="entry name" value="TRANSCRIPTIONAL REGULATORY PROTEIN"/>
    <property type="match status" value="1"/>
</dbReference>
<dbReference type="Pfam" id="PF00440">
    <property type="entry name" value="TetR_N"/>
    <property type="match status" value="1"/>
</dbReference>
<dbReference type="RefSeq" id="WP_111179394.1">
    <property type="nucleotide sequence ID" value="NZ_POUD01000047.1"/>
</dbReference>
<dbReference type="Proteomes" id="UP000249304">
    <property type="component" value="Unassembled WGS sequence"/>
</dbReference>
<feature type="DNA-binding region" description="H-T-H motif" evidence="2">
    <location>
        <begin position="37"/>
        <end position="56"/>
    </location>
</feature>
<dbReference type="InterPro" id="IPR001647">
    <property type="entry name" value="HTH_TetR"/>
</dbReference>
<keyword evidence="1 2" id="KW-0238">DNA-binding</keyword>
<dbReference type="OrthoDB" id="3210235at2"/>
<dbReference type="InterPro" id="IPR009057">
    <property type="entry name" value="Homeodomain-like_sf"/>
</dbReference>
<sequence length="194" mass="21298">MSPQVTEARPRDREATRERILQAARELFSEHGYEQVTVRMIAAEADANIALVGRYFGSKAGLFAAVLQGEPTFASLFEDDGEWLPRRLAVWAAERMQHPPESPILRTLERFAGHPEVEAAARERMITAVLSPLEAKLSGRDAASRARMAASVFLGIGAMRRRVGPQKATPADIERLTAVFEACLADDVKADGVK</sequence>
<name>A0A2W2F1R8_9ACTN</name>
<dbReference type="EMBL" id="POUD01000047">
    <property type="protein sequence ID" value="PZG18808.1"/>
    <property type="molecule type" value="Genomic_DNA"/>
</dbReference>
<organism evidence="4 5">
    <name type="scientific">Nonomuraea aridisoli</name>
    <dbReference type="NCBI Taxonomy" id="2070368"/>
    <lineage>
        <taxon>Bacteria</taxon>
        <taxon>Bacillati</taxon>
        <taxon>Actinomycetota</taxon>
        <taxon>Actinomycetes</taxon>
        <taxon>Streptosporangiales</taxon>
        <taxon>Streptosporangiaceae</taxon>
        <taxon>Nonomuraea</taxon>
    </lineage>
</organism>
<dbReference type="PRINTS" id="PR00455">
    <property type="entry name" value="HTHTETR"/>
</dbReference>
<dbReference type="PROSITE" id="PS50977">
    <property type="entry name" value="HTH_TETR_2"/>
    <property type="match status" value="1"/>
</dbReference>
<keyword evidence="5" id="KW-1185">Reference proteome</keyword>
<accession>A0A2W2F1R8</accession>
<evidence type="ECO:0000256" key="1">
    <source>
        <dbReference type="ARBA" id="ARBA00023125"/>
    </source>
</evidence>
<gene>
    <name evidence="4" type="ORF">C1J01_14000</name>
</gene>
<dbReference type="Pfam" id="PF17920">
    <property type="entry name" value="TetR_C_16"/>
    <property type="match status" value="1"/>
</dbReference>
<feature type="domain" description="HTH tetR-type" evidence="3">
    <location>
        <begin position="14"/>
        <end position="74"/>
    </location>
</feature>
<evidence type="ECO:0000313" key="5">
    <source>
        <dbReference type="Proteomes" id="UP000249304"/>
    </source>
</evidence>
<dbReference type="AlphaFoldDB" id="A0A2W2F1R8"/>
<comment type="caution">
    <text evidence="4">The sequence shown here is derived from an EMBL/GenBank/DDBJ whole genome shotgun (WGS) entry which is preliminary data.</text>
</comment>
<evidence type="ECO:0000313" key="4">
    <source>
        <dbReference type="EMBL" id="PZG18808.1"/>
    </source>
</evidence>
<dbReference type="SUPFAM" id="SSF48498">
    <property type="entry name" value="Tetracyclin repressor-like, C-terminal domain"/>
    <property type="match status" value="1"/>
</dbReference>
<dbReference type="Gene3D" id="1.10.357.10">
    <property type="entry name" value="Tetracycline Repressor, domain 2"/>
    <property type="match status" value="1"/>
</dbReference>